<name>A0A8X7QG91_BRACI</name>
<evidence type="ECO:0000256" key="1">
    <source>
        <dbReference type="SAM" id="Phobius"/>
    </source>
</evidence>
<sequence length="156" mass="18334">MKIKVRTEASTYHIYLVYFQSVASVRYIANPPDLFYSKWNARFCLFIPFHLRSIPLICSSSYVCRFGMDDLGLPYRLFETGYEPTRKKWVNNYFKLHWIKVLNSSLEDEDLAMLDASQFGEVLQMGNHTFSTTHIFIILSTFLNVYSICLRMNVIT</sequence>
<reference evidence="2 3" key="1">
    <citation type="submission" date="2020-02" db="EMBL/GenBank/DDBJ databases">
        <authorList>
            <person name="Ma Q."/>
            <person name="Huang Y."/>
            <person name="Song X."/>
            <person name="Pei D."/>
        </authorList>
    </citation>
    <scope>NUCLEOTIDE SEQUENCE [LARGE SCALE GENOMIC DNA]</scope>
    <source>
        <strain evidence="2">Sxm20200214</strain>
        <tissue evidence="2">Leaf</tissue>
    </source>
</reference>
<gene>
    <name evidence="2" type="ORF">Bca52824_064187</name>
</gene>
<keyword evidence="3" id="KW-1185">Reference proteome</keyword>
<feature type="transmembrane region" description="Helical" evidence="1">
    <location>
        <begin position="135"/>
        <end position="154"/>
    </location>
</feature>
<keyword evidence="1" id="KW-0812">Transmembrane</keyword>
<evidence type="ECO:0000313" key="2">
    <source>
        <dbReference type="EMBL" id="KAG2269632.1"/>
    </source>
</evidence>
<feature type="transmembrane region" description="Helical" evidence="1">
    <location>
        <begin position="12"/>
        <end position="29"/>
    </location>
</feature>
<evidence type="ECO:0000313" key="3">
    <source>
        <dbReference type="Proteomes" id="UP000886595"/>
    </source>
</evidence>
<organism evidence="2 3">
    <name type="scientific">Brassica carinata</name>
    <name type="common">Ethiopian mustard</name>
    <name type="synonym">Abyssinian cabbage</name>
    <dbReference type="NCBI Taxonomy" id="52824"/>
    <lineage>
        <taxon>Eukaryota</taxon>
        <taxon>Viridiplantae</taxon>
        <taxon>Streptophyta</taxon>
        <taxon>Embryophyta</taxon>
        <taxon>Tracheophyta</taxon>
        <taxon>Spermatophyta</taxon>
        <taxon>Magnoliopsida</taxon>
        <taxon>eudicotyledons</taxon>
        <taxon>Gunneridae</taxon>
        <taxon>Pentapetalae</taxon>
        <taxon>rosids</taxon>
        <taxon>malvids</taxon>
        <taxon>Brassicales</taxon>
        <taxon>Brassicaceae</taxon>
        <taxon>Brassiceae</taxon>
        <taxon>Brassica</taxon>
    </lineage>
</organism>
<accession>A0A8X7QG91</accession>
<protein>
    <submittedName>
        <fullName evidence="2">Uncharacterized protein</fullName>
    </submittedName>
</protein>
<proteinExistence type="predicted"/>
<dbReference type="EMBL" id="JAAMPC010000013">
    <property type="protein sequence ID" value="KAG2269632.1"/>
    <property type="molecule type" value="Genomic_DNA"/>
</dbReference>
<dbReference type="Proteomes" id="UP000886595">
    <property type="component" value="Unassembled WGS sequence"/>
</dbReference>
<keyword evidence="1" id="KW-0472">Membrane</keyword>
<keyword evidence="1" id="KW-1133">Transmembrane helix</keyword>
<comment type="caution">
    <text evidence="2">The sequence shown here is derived from an EMBL/GenBank/DDBJ whole genome shotgun (WGS) entry which is preliminary data.</text>
</comment>
<dbReference type="AlphaFoldDB" id="A0A8X7QG91"/>